<dbReference type="GO" id="GO:0016020">
    <property type="term" value="C:membrane"/>
    <property type="evidence" value="ECO:0007669"/>
    <property type="project" value="InterPro"/>
</dbReference>
<keyword evidence="4" id="KW-1133">Transmembrane helix</keyword>
<dbReference type="CDD" id="cd06225">
    <property type="entry name" value="HAMP"/>
    <property type="match status" value="1"/>
</dbReference>
<dbReference type="PANTHER" id="PTHR32089:SF112">
    <property type="entry name" value="LYSOZYME-LIKE PROTEIN-RELATED"/>
    <property type="match status" value="1"/>
</dbReference>
<evidence type="ECO:0000256" key="3">
    <source>
        <dbReference type="PROSITE-ProRule" id="PRU00284"/>
    </source>
</evidence>
<dbReference type="SMART" id="SM00283">
    <property type="entry name" value="MA"/>
    <property type="match status" value="1"/>
</dbReference>
<evidence type="ECO:0000256" key="1">
    <source>
        <dbReference type="ARBA" id="ARBA00023224"/>
    </source>
</evidence>
<proteinExistence type="inferred from homology"/>
<feature type="domain" description="Methyl-accepting transducer" evidence="5">
    <location>
        <begin position="420"/>
        <end position="656"/>
    </location>
</feature>
<dbReference type="GO" id="GO:0007165">
    <property type="term" value="P:signal transduction"/>
    <property type="evidence" value="ECO:0007669"/>
    <property type="project" value="UniProtKB-KW"/>
</dbReference>
<dbReference type="SUPFAM" id="SSF58104">
    <property type="entry name" value="Methyl-accepting chemotaxis protein (MCP) signaling domain"/>
    <property type="match status" value="1"/>
</dbReference>
<dbReference type="InterPro" id="IPR004089">
    <property type="entry name" value="MCPsignal_dom"/>
</dbReference>
<dbReference type="PANTHER" id="PTHR32089">
    <property type="entry name" value="METHYL-ACCEPTING CHEMOTAXIS PROTEIN MCPB"/>
    <property type="match status" value="1"/>
</dbReference>
<dbReference type="Proteomes" id="UP000823821">
    <property type="component" value="Unassembled WGS sequence"/>
</dbReference>
<organism evidence="7 8">
    <name type="scientific">Candidatus Desulfovibrio intestinavium</name>
    <dbReference type="NCBI Taxonomy" id="2838534"/>
    <lineage>
        <taxon>Bacteria</taxon>
        <taxon>Pseudomonadati</taxon>
        <taxon>Thermodesulfobacteriota</taxon>
        <taxon>Desulfovibrionia</taxon>
        <taxon>Desulfovibrionales</taxon>
        <taxon>Desulfovibrionaceae</taxon>
        <taxon>Desulfovibrio</taxon>
    </lineage>
</organism>
<name>A0A9D2HP47_9BACT</name>
<evidence type="ECO:0000313" key="8">
    <source>
        <dbReference type="Proteomes" id="UP000823821"/>
    </source>
</evidence>
<feature type="domain" description="HAMP" evidence="6">
    <location>
        <begin position="233"/>
        <end position="285"/>
    </location>
</feature>
<dbReference type="InterPro" id="IPR000014">
    <property type="entry name" value="PAS"/>
</dbReference>
<feature type="transmembrane region" description="Helical" evidence="4">
    <location>
        <begin position="210"/>
        <end position="231"/>
    </location>
</feature>
<dbReference type="CDD" id="cd11386">
    <property type="entry name" value="MCP_signal"/>
    <property type="match status" value="1"/>
</dbReference>
<dbReference type="PROSITE" id="PS50111">
    <property type="entry name" value="CHEMOTAXIS_TRANSDUC_2"/>
    <property type="match status" value="1"/>
</dbReference>
<accession>A0A9D2HP47</accession>
<evidence type="ECO:0000259" key="5">
    <source>
        <dbReference type="PROSITE" id="PS50111"/>
    </source>
</evidence>
<dbReference type="Gene3D" id="1.10.287.950">
    <property type="entry name" value="Methyl-accepting chemotaxis protein"/>
    <property type="match status" value="1"/>
</dbReference>
<dbReference type="Gene3D" id="3.30.450.20">
    <property type="entry name" value="PAS domain"/>
    <property type="match status" value="1"/>
</dbReference>
<dbReference type="EMBL" id="DWZD01000047">
    <property type="protein sequence ID" value="HJA79615.1"/>
    <property type="molecule type" value="Genomic_DNA"/>
</dbReference>
<dbReference type="Gene3D" id="6.10.340.10">
    <property type="match status" value="1"/>
</dbReference>
<dbReference type="SMART" id="SM00304">
    <property type="entry name" value="HAMP"/>
    <property type="match status" value="1"/>
</dbReference>
<dbReference type="InterPro" id="IPR003660">
    <property type="entry name" value="HAMP_dom"/>
</dbReference>
<protein>
    <submittedName>
        <fullName evidence="7">HAMP domain-containing protein</fullName>
    </submittedName>
</protein>
<gene>
    <name evidence="7" type="ORF">H9784_08655</name>
</gene>
<feature type="transmembrane region" description="Helical" evidence="4">
    <location>
        <begin position="12"/>
        <end position="32"/>
    </location>
</feature>
<evidence type="ECO:0000256" key="2">
    <source>
        <dbReference type="ARBA" id="ARBA00029447"/>
    </source>
</evidence>
<reference evidence="7" key="2">
    <citation type="submission" date="2021-04" db="EMBL/GenBank/DDBJ databases">
        <authorList>
            <person name="Gilroy R."/>
        </authorList>
    </citation>
    <scope>NUCLEOTIDE SEQUENCE</scope>
    <source>
        <strain evidence="7">5032</strain>
    </source>
</reference>
<dbReference type="InterPro" id="IPR035965">
    <property type="entry name" value="PAS-like_dom_sf"/>
</dbReference>
<dbReference type="AlphaFoldDB" id="A0A9D2HP47"/>
<evidence type="ECO:0000256" key="4">
    <source>
        <dbReference type="SAM" id="Phobius"/>
    </source>
</evidence>
<evidence type="ECO:0000259" key="6">
    <source>
        <dbReference type="PROSITE" id="PS50885"/>
    </source>
</evidence>
<keyword evidence="4" id="KW-0812">Transmembrane</keyword>
<keyword evidence="4" id="KW-0472">Membrane</keyword>
<comment type="caution">
    <text evidence="7">The sequence shown here is derived from an EMBL/GenBank/DDBJ whole genome shotgun (WGS) entry which is preliminary data.</text>
</comment>
<dbReference type="SUPFAM" id="SSF55785">
    <property type="entry name" value="PYP-like sensor domain (PAS domain)"/>
    <property type="match status" value="1"/>
</dbReference>
<dbReference type="Pfam" id="PF00015">
    <property type="entry name" value="MCPsignal"/>
    <property type="match status" value="1"/>
</dbReference>
<dbReference type="PROSITE" id="PS50885">
    <property type="entry name" value="HAMP"/>
    <property type="match status" value="1"/>
</dbReference>
<comment type="similarity">
    <text evidence="2">Belongs to the methyl-accepting chemotaxis (MCP) protein family.</text>
</comment>
<dbReference type="CDD" id="cd00130">
    <property type="entry name" value="PAS"/>
    <property type="match status" value="1"/>
</dbReference>
<evidence type="ECO:0000313" key="7">
    <source>
        <dbReference type="EMBL" id="HJA79615.1"/>
    </source>
</evidence>
<dbReference type="Pfam" id="PF00672">
    <property type="entry name" value="HAMP"/>
    <property type="match status" value="1"/>
</dbReference>
<keyword evidence="1 3" id="KW-0807">Transducer</keyword>
<sequence length="692" mass="76079">MTISRSTSLLNGVMLVLLCCVALLIFNLYNNVESNIRMNKQKDVALELANELMESSKQLTNNVREYSVTGESEYEKIYLNIVDERAGKIPRSQSKSVAPGRTVSLTDLMRENGFTEEEFALVKRANDLSNELVILETRAMNAVKGITPTPDGRVITGEPNLELARSLVFGDAYKQQTDKIMEPLAEFFQRLSTRTAEQVEASRARVMRGILLLGLALVVLAGTLVYSLIYVQRGICRPLDATSRFARRVVEGDHSSRLHNTRQNEIGDLARVLDNMLDKLVAQLSFSRGILSSMPIPVMVCDTEEIIRFVNTPMLNLFAHTGDPESYVGTHMRTFIGADDDICRRCVDARTMLREDRRLDVPGKGEAFGAAVATPIFDDQQNVHDTLVVWLDYTEITRQQRRMKETAERIHSAANETTMRISTANTACESVGRIIAKADDSSRLTSQRMSETMTAMEQMNAAVLNIAKNAGDAASHSATMRDKASEGQDIVNEVVTAINAVQEKSLRLRADMEHLHNEAQNITQVMTVISDIADQTNLLALNAAIEAARAGEAGRGFAVVADEVRKLAEKTMAATTEVDTTMGSIQRDAVTNMKNVDEAVSGINHVTELAHASGEHLADIVNLSTEAADMVRLIAAASEEQSATSSQINAAVEDVNNISQELVNDMAQATESTQALTRELDELQKVADKLVE</sequence>
<reference evidence="7" key="1">
    <citation type="journal article" date="2021" name="PeerJ">
        <title>Extensive microbial diversity within the chicken gut microbiome revealed by metagenomics and culture.</title>
        <authorList>
            <person name="Gilroy R."/>
            <person name="Ravi A."/>
            <person name="Getino M."/>
            <person name="Pursley I."/>
            <person name="Horton D.L."/>
            <person name="Alikhan N.F."/>
            <person name="Baker D."/>
            <person name="Gharbi K."/>
            <person name="Hall N."/>
            <person name="Watson M."/>
            <person name="Adriaenssens E.M."/>
            <person name="Foster-Nyarko E."/>
            <person name="Jarju S."/>
            <person name="Secka A."/>
            <person name="Antonio M."/>
            <person name="Oren A."/>
            <person name="Chaudhuri R.R."/>
            <person name="La Ragione R."/>
            <person name="Hildebrand F."/>
            <person name="Pallen M.J."/>
        </authorList>
    </citation>
    <scope>NUCLEOTIDE SEQUENCE</scope>
    <source>
        <strain evidence="7">5032</strain>
    </source>
</reference>